<accession>A0A9W7NGF7</accession>
<comment type="caution">
    <text evidence="5">The sequence shown here is derived from an EMBL/GenBank/DDBJ whole genome shotgun (WGS) entry which is preliminary data.</text>
</comment>
<evidence type="ECO:0000313" key="6">
    <source>
        <dbReference type="Proteomes" id="UP000480854"/>
    </source>
</evidence>
<dbReference type="RefSeq" id="WP_149471340.1">
    <property type="nucleotide sequence ID" value="NZ_QOKW01000024.1"/>
</dbReference>
<evidence type="ECO:0000256" key="3">
    <source>
        <dbReference type="ARBA" id="ARBA00023180"/>
    </source>
</evidence>
<protein>
    <submittedName>
        <fullName evidence="5">Glycosyltransferase family 61 protein</fullName>
    </submittedName>
</protein>
<name>A0A9W7NGF7_9PROT</name>
<dbReference type="OrthoDB" id="7185280at2"/>
<feature type="domain" description="Glycosyltransferase 61 catalytic" evidence="4">
    <location>
        <begin position="145"/>
        <end position="315"/>
    </location>
</feature>
<gene>
    <name evidence="5" type="ORF">DS843_23890</name>
</gene>
<dbReference type="AlphaFoldDB" id="A0A9W7NGF7"/>
<keyword evidence="1" id="KW-0328">Glycosyltransferase</keyword>
<evidence type="ECO:0000259" key="4">
    <source>
        <dbReference type="Pfam" id="PF04577"/>
    </source>
</evidence>
<evidence type="ECO:0000256" key="1">
    <source>
        <dbReference type="ARBA" id="ARBA00022676"/>
    </source>
</evidence>
<keyword evidence="6" id="KW-1185">Reference proteome</keyword>
<evidence type="ECO:0000256" key="2">
    <source>
        <dbReference type="ARBA" id="ARBA00022679"/>
    </source>
</evidence>
<dbReference type="GO" id="GO:0016757">
    <property type="term" value="F:glycosyltransferase activity"/>
    <property type="evidence" value="ECO:0007669"/>
    <property type="project" value="UniProtKB-KW"/>
</dbReference>
<dbReference type="InterPro" id="IPR049625">
    <property type="entry name" value="Glyco_transf_61_cat"/>
</dbReference>
<reference evidence="5 6" key="1">
    <citation type="submission" date="2018-07" db="EMBL/GenBank/DDBJ databases">
        <title>Genome sequence of Azospirillum sp. ATCC 49961.</title>
        <authorList>
            <person name="Sant'Anna F.H."/>
            <person name="Baldani J.I."/>
            <person name="Zilli J.E."/>
            <person name="Reis V.M."/>
            <person name="Hartmann A."/>
            <person name="Cruz L."/>
            <person name="de Souza E.M."/>
            <person name="de Oliveira Pedrosa F."/>
            <person name="Passaglia L.M.P."/>
        </authorList>
    </citation>
    <scope>NUCLEOTIDE SEQUENCE [LARGE SCALE GENOMIC DNA]</scope>
    <source>
        <strain evidence="5 6">ATCC 49961</strain>
    </source>
</reference>
<organism evidence="5 6">
    <name type="scientific">Roseomonas genomospecies 6</name>
    <dbReference type="NCBI Taxonomy" id="214106"/>
    <lineage>
        <taxon>Bacteria</taxon>
        <taxon>Pseudomonadati</taxon>
        <taxon>Pseudomonadota</taxon>
        <taxon>Alphaproteobacteria</taxon>
        <taxon>Acetobacterales</taxon>
        <taxon>Roseomonadaceae</taxon>
        <taxon>Roseomonas</taxon>
    </lineage>
</organism>
<sequence>MATPIQITLRELEALGLEDETGRPLVESEPLLPDCEVPILPLAFGDSDLADRRVVEHPFAGAWREAVYRPAPVRLYRLRNACVHSTAGVTMLANRLIAETLQHVYPPEHGMDVDPESGFTTLQSSDVRRIAGRAVHLLAAGAFNYYHWHIDAAARLPTVPDRYRDDIILVPPLDHAFQTDTLVHLAGGRPIRAHAIATAESVLVDELVLIPNLSGFGYYPHPEMLAAFDRLVASVGAANPHRRLYIQRTRSPKRRLENEAEVIALLANAGYEILDLDGMSLADQVRRFAEATHVVGPHGAGLTNLVFCRPGTQVCELQMDCYMNWLFRRLSNLRGVRYGYVMGEIQGPWEPVWPHDRTWRIPLDQTRDTLIRAGFLT</sequence>
<dbReference type="EMBL" id="QOKW01000024">
    <property type="protein sequence ID" value="KAA0677409.1"/>
    <property type="molecule type" value="Genomic_DNA"/>
</dbReference>
<keyword evidence="3" id="KW-0325">Glycoprotein</keyword>
<proteinExistence type="predicted"/>
<keyword evidence="2" id="KW-0808">Transferase</keyword>
<evidence type="ECO:0000313" key="5">
    <source>
        <dbReference type="EMBL" id="KAA0677409.1"/>
    </source>
</evidence>
<dbReference type="Pfam" id="PF04577">
    <property type="entry name" value="Glyco_transf_61"/>
    <property type="match status" value="1"/>
</dbReference>
<dbReference type="PANTHER" id="PTHR20961">
    <property type="entry name" value="GLYCOSYLTRANSFERASE"/>
    <property type="match status" value="1"/>
</dbReference>
<dbReference type="Proteomes" id="UP000480854">
    <property type="component" value="Unassembled WGS sequence"/>
</dbReference>
<dbReference type="InterPro" id="IPR007657">
    <property type="entry name" value="Glycosyltransferase_61"/>
</dbReference>